<organism evidence="7 8">
    <name type="scientific">Fundulus heteroclitus</name>
    <name type="common">Killifish</name>
    <name type="synonym">Mummichog</name>
    <dbReference type="NCBI Taxonomy" id="8078"/>
    <lineage>
        <taxon>Eukaryota</taxon>
        <taxon>Metazoa</taxon>
        <taxon>Chordata</taxon>
        <taxon>Craniata</taxon>
        <taxon>Vertebrata</taxon>
        <taxon>Euteleostomi</taxon>
        <taxon>Actinopterygii</taxon>
        <taxon>Neopterygii</taxon>
        <taxon>Teleostei</taxon>
        <taxon>Neoteleostei</taxon>
        <taxon>Acanthomorphata</taxon>
        <taxon>Ovalentaria</taxon>
        <taxon>Atherinomorphae</taxon>
        <taxon>Cyprinodontiformes</taxon>
        <taxon>Fundulidae</taxon>
        <taxon>Fundulus</taxon>
    </lineage>
</organism>
<evidence type="ECO:0000256" key="5">
    <source>
        <dbReference type="SAM" id="Phobius"/>
    </source>
</evidence>
<evidence type="ECO:0000259" key="6">
    <source>
        <dbReference type="PROSITE" id="PS50850"/>
    </source>
</evidence>
<protein>
    <submittedName>
        <fullName evidence="7">Solute carrier family 22 member 21</fullName>
    </submittedName>
</protein>
<dbReference type="GeneTree" id="ENSGT00940000163251"/>
<dbReference type="GO" id="GO:0016020">
    <property type="term" value="C:membrane"/>
    <property type="evidence" value="ECO:0007669"/>
    <property type="project" value="UniProtKB-SubCell"/>
</dbReference>
<feature type="transmembrane region" description="Helical" evidence="5">
    <location>
        <begin position="384"/>
        <end position="403"/>
    </location>
</feature>
<sequence>MQPSVENTATDYDAATSFLGKWGRFQRRVFFLLCLSVVPDGLTAFLIVFLADTPAHRCLLPAHLNLSAAWRNSSIPLEEDASRGGASEPSRCSRYKLEHLLNYSDRGLLPGVDVNLSTVPTEGCLDGWQFDHSVYTSTIVTEWNLVCGESWKNPLTTSIFFCGVLAGALISGQLSDRFGRKIMMFSTIALQAVTRFIQVFSPNWIVFCALYFVVGMGQISNYLVAFVLGTEVLGFHIRTIFSTAGVTLFFGAGYMLLPLFAFYITDWRTLLLALMIPSWLFVPESPRWLLSQGRIEEAEAIIREAAEMNNIEPPAVIFTPLQVRNIYHSLLQTSCLFNVAYFALSLNTANLHGNAYFNCFLSATVEMPAYVLSWVMFRWCSRRMSVFASLSSVGLLLFIIQLVPAHLVFLSITIEMMGKFAVTTAFSIVYAYTAELYPTVLRNTAVGACSMASRIGSITAPFFIYLRTYSVSLPYILMGSLTTMAGLLSLLLPESFGIPLPETISHMQQFPG</sequence>
<dbReference type="InterPro" id="IPR011701">
    <property type="entry name" value="MFS"/>
</dbReference>
<evidence type="ECO:0000256" key="1">
    <source>
        <dbReference type="ARBA" id="ARBA00004141"/>
    </source>
</evidence>
<keyword evidence="8" id="KW-1185">Reference proteome</keyword>
<evidence type="ECO:0000256" key="2">
    <source>
        <dbReference type="ARBA" id="ARBA00022692"/>
    </source>
</evidence>
<evidence type="ECO:0000313" key="8">
    <source>
        <dbReference type="Proteomes" id="UP000265000"/>
    </source>
</evidence>
<feature type="transmembrane region" description="Helical" evidence="5">
    <location>
        <begin position="204"/>
        <end position="228"/>
    </location>
</feature>
<reference evidence="7" key="1">
    <citation type="submission" date="2025-08" db="UniProtKB">
        <authorList>
            <consortium name="Ensembl"/>
        </authorList>
    </citation>
    <scope>IDENTIFICATION</scope>
</reference>
<dbReference type="PANTHER" id="PTHR24064">
    <property type="entry name" value="SOLUTE CARRIER FAMILY 22 MEMBER"/>
    <property type="match status" value="1"/>
</dbReference>
<name>A0A3Q2QM27_FUNHE</name>
<accession>A0A3Q2QM27</accession>
<dbReference type="GO" id="GO:0022857">
    <property type="term" value="F:transmembrane transporter activity"/>
    <property type="evidence" value="ECO:0007669"/>
    <property type="project" value="InterPro"/>
</dbReference>
<dbReference type="Ensembl" id="ENSFHET00000018274.1">
    <property type="protein sequence ID" value="ENSFHEP00000028541.1"/>
    <property type="gene ID" value="ENSFHEG00000013074.1"/>
</dbReference>
<feature type="transmembrane region" description="Helical" evidence="5">
    <location>
        <begin position="444"/>
        <end position="466"/>
    </location>
</feature>
<feature type="transmembrane region" description="Helical" evidence="5">
    <location>
        <begin position="472"/>
        <end position="492"/>
    </location>
</feature>
<comment type="subcellular location">
    <subcellularLocation>
        <location evidence="1">Membrane</location>
        <topology evidence="1">Multi-pass membrane protein</topology>
    </subcellularLocation>
</comment>
<keyword evidence="4 5" id="KW-0472">Membrane</keyword>
<evidence type="ECO:0000256" key="3">
    <source>
        <dbReference type="ARBA" id="ARBA00022989"/>
    </source>
</evidence>
<dbReference type="PROSITE" id="PS00216">
    <property type="entry name" value="SUGAR_TRANSPORT_1"/>
    <property type="match status" value="1"/>
</dbReference>
<dbReference type="AlphaFoldDB" id="A0A3Q2QM27"/>
<dbReference type="SUPFAM" id="SSF103473">
    <property type="entry name" value="MFS general substrate transporter"/>
    <property type="match status" value="1"/>
</dbReference>
<keyword evidence="3 5" id="KW-1133">Transmembrane helix</keyword>
<dbReference type="InterPro" id="IPR005829">
    <property type="entry name" value="Sugar_transporter_CS"/>
</dbReference>
<feature type="transmembrane region" description="Helical" evidence="5">
    <location>
        <begin position="409"/>
        <end position="432"/>
    </location>
</feature>
<dbReference type="InterPro" id="IPR036259">
    <property type="entry name" value="MFS_trans_sf"/>
</dbReference>
<feature type="transmembrane region" description="Helical" evidence="5">
    <location>
        <begin position="355"/>
        <end position="377"/>
    </location>
</feature>
<feature type="domain" description="Major facilitator superfamily (MFS) profile" evidence="6">
    <location>
        <begin position="99"/>
        <end position="497"/>
    </location>
</feature>
<feature type="transmembrane region" description="Helical" evidence="5">
    <location>
        <begin position="29"/>
        <end position="51"/>
    </location>
</feature>
<dbReference type="Gene3D" id="1.20.1250.20">
    <property type="entry name" value="MFS general substrate transporter like domains"/>
    <property type="match status" value="1"/>
</dbReference>
<keyword evidence="2 5" id="KW-0812">Transmembrane</keyword>
<feature type="transmembrane region" description="Helical" evidence="5">
    <location>
        <begin position="240"/>
        <end position="264"/>
    </location>
</feature>
<evidence type="ECO:0000313" key="7">
    <source>
        <dbReference type="Ensembl" id="ENSFHEP00000028541.1"/>
    </source>
</evidence>
<dbReference type="Pfam" id="PF07690">
    <property type="entry name" value="MFS_1"/>
    <property type="match status" value="1"/>
</dbReference>
<proteinExistence type="predicted"/>
<reference evidence="7" key="2">
    <citation type="submission" date="2025-09" db="UniProtKB">
        <authorList>
            <consortium name="Ensembl"/>
        </authorList>
    </citation>
    <scope>IDENTIFICATION</scope>
</reference>
<evidence type="ECO:0000256" key="4">
    <source>
        <dbReference type="ARBA" id="ARBA00023136"/>
    </source>
</evidence>
<dbReference type="Proteomes" id="UP000265000">
    <property type="component" value="Unplaced"/>
</dbReference>
<feature type="transmembrane region" description="Helical" evidence="5">
    <location>
        <begin position="151"/>
        <end position="170"/>
    </location>
</feature>
<dbReference type="InterPro" id="IPR020846">
    <property type="entry name" value="MFS_dom"/>
</dbReference>
<dbReference type="PROSITE" id="PS50850">
    <property type="entry name" value="MFS"/>
    <property type="match status" value="1"/>
</dbReference>